<dbReference type="RefSeq" id="WP_386435198.1">
    <property type="nucleotide sequence ID" value="NZ_JBHSBB010000026.1"/>
</dbReference>
<sequence>MILDLPVPTQVLFGDGSLDRLGTSVRPHGRSALLVTGRTAARRTGVLQRARAALESAGVSVTHFDQVSANPRALEVDGAAALARDRGCDVVVGLGGGSALDAAKAVAVAAGLAGSVRDVIGTTLEPDVRVLPVIAVPTTSGSGSEVTKGAIITDTERGFRSGIRGEALFPKVAIVDPGLTASLPVEVLLDSVFDAFAHAVEGHVAVAATGDSRERSRRAIALITSRLPEAVQGTSSPELRRDLSLAALLGGVNVATVSTCLPHRLQQAMGSVPGLGISHGRGLALVYPSWLHHTEAAAPALFAEIAELLHAPSAKQGVRSLLAGAGLGTRFRDWGVARSELPRLVKGVSGNLGNDPAPLIDADYLHAICAEAY</sequence>
<comment type="caution">
    <text evidence="4">The sequence shown here is derived from an EMBL/GenBank/DDBJ whole genome shotgun (WGS) entry which is preliminary data.</text>
</comment>
<feature type="domain" description="Fe-containing alcohol dehydrogenase-like C-terminal" evidence="3">
    <location>
        <begin position="191"/>
        <end position="347"/>
    </location>
</feature>
<evidence type="ECO:0000313" key="5">
    <source>
        <dbReference type="Proteomes" id="UP001595765"/>
    </source>
</evidence>
<keyword evidence="1 4" id="KW-0560">Oxidoreductase</keyword>
<dbReference type="SUPFAM" id="SSF56796">
    <property type="entry name" value="Dehydroquinate synthase-like"/>
    <property type="match status" value="1"/>
</dbReference>
<dbReference type="InterPro" id="IPR018211">
    <property type="entry name" value="ADH_Fe_CS"/>
</dbReference>
<evidence type="ECO:0000313" key="4">
    <source>
        <dbReference type="EMBL" id="MFC4035364.1"/>
    </source>
</evidence>
<dbReference type="PANTHER" id="PTHR11496">
    <property type="entry name" value="ALCOHOL DEHYDROGENASE"/>
    <property type="match status" value="1"/>
</dbReference>
<dbReference type="EMBL" id="JBHSBB010000026">
    <property type="protein sequence ID" value="MFC4035364.1"/>
    <property type="molecule type" value="Genomic_DNA"/>
</dbReference>
<dbReference type="Pfam" id="PF00465">
    <property type="entry name" value="Fe-ADH"/>
    <property type="match status" value="1"/>
</dbReference>
<dbReference type="Gene3D" id="1.20.1090.10">
    <property type="entry name" value="Dehydroquinate synthase-like - alpha domain"/>
    <property type="match status" value="1"/>
</dbReference>
<evidence type="ECO:0000259" key="3">
    <source>
        <dbReference type="Pfam" id="PF25137"/>
    </source>
</evidence>
<keyword evidence="5" id="KW-1185">Reference proteome</keyword>
<dbReference type="PANTHER" id="PTHR11496:SF104">
    <property type="entry name" value="3-DEOXY-ALPHA-D-MANNO-OCTULOSONATE 8-OXIDASE"/>
    <property type="match status" value="1"/>
</dbReference>
<dbReference type="Pfam" id="PF25137">
    <property type="entry name" value="ADH_Fe_C"/>
    <property type="match status" value="1"/>
</dbReference>
<proteinExistence type="predicted"/>
<gene>
    <name evidence="4" type="ORF">ACFO3J_28415</name>
</gene>
<protein>
    <submittedName>
        <fullName evidence="4">Iron-containing alcohol dehydrogenase</fullName>
        <ecNumber evidence="4">1.1.1.1</ecNumber>
    </submittedName>
</protein>
<evidence type="ECO:0000259" key="2">
    <source>
        <dbReference type="Pfam" id="PF00465"/>
    </source>
</evidence>
<dbReference type="InterPro" id="IPR039697">
    <property type="entry name" value="Alcohol_dehydrogenase_Fe"/>
</dbReference>
<organism evidence="4 5">
    <name type="scientific">Streptomyces polygonati</name>
    <dbReference type="NCBI Taxonomy" id="1617087"/>
    <lineage>
        <taxon>Bacteria</taxon>
        <taxon>Bacillati</taxon>
        <taxon>Actinomycetota</taxon>
        <taxon>Actinomycetes</taxon>
        <taxon>Kitasatosporales</taxon>
        <taxon>Streptomycetaceae</taxon>
        <taxon>Streptomyces</taxon>
    </lineage>
</organism>
<accession>A0ABV8HWR3</accession>
<dbReference type="PROSITE" id="PS00913">
    <property type="entry name" value="ADH_IRON_1"/>
    <property type="match status" value="1"/>
</dbReference>
<feature type="domain" description="Alcohol dehydrogenase iron-type/glycerol dehydrogenase GldA" evidence="2">
    <location>
        <begin position="8"/>
        <end position="177"/>
    </location>
</feature>
<dbReference type="InterPro" id="IPR056798">
    <property type="entry name" value="ADH_Fe_C"/>
</dbReference>
<dbReference type="InterPro" id="IPR001670">
    <property type="entry name" value="ADH_Fe/GldA"/>
</dbReference>
<dbReference type="Proteomes" id="UP001595765">
    <property type="component" value="Unassembled WGS sequence"/>
</dbReference>
<reference evidence="5" key="1">
    <citation type="journal article" date="2019" name="Int. J. Syst. Evol. Microbiol.">
        <title>The Global Catalogue of Microorganisms (GCM) 10K type strain sequencing project: providing services to taxonomists for standard genome sequencing and annotation.</title>
        <authorList>
            <consortium name="The Broad Institute Genomics Platform"/>
            <consortium name="The Broad Institute Genome Sequencing Center for Infectious Disease"/>
            <person name="Wu L."/>
            <person name="Ma J."/>
        </authorList>
    </citation>
    <scope>NUCLEOTIDE SEQUENCE [LARGE SCALE GENOMIC DNA]</scope>
    <source>
        <strain evidence="5">CGMCC 4.7237</strain>
    </source>
</reference>
<dbReference type="Gene3D" id="3.40.50.1970">
    <property type="match status" value="1"/>
</dbReference>
<name>A0ABV8HWR3_9ACTN</name>
<evidence type="ECO:0000256" key="1">
    <source>
        <dbReference type="ARBA" id="ARBA00023002"/>
    </source>
</evidence>
<dbReference type="GO" id="GO:0004022">
    <property type="term" value="F:alcohol dehydrogenase (NAD+) activity"/>
    <property type="evidence" value="ECO:0007669"/>
    <property type="project" value="UniProtKB-EC"/>
</dbReference>
<dbReference type="EC" id="1.1.1.1" evidence="4"/>